<evidence type="ECO:0000313" key="4">
    <source>
        <dbReference type="Proteomes" id="UP001295463"/>
    </source>
</evidence>
<feature type="signal peptide" evidence="1">
    <location>
        <begin position="1"/>
        <end position="29"/>
    </location>
</feature>
<accession>A0ABN8HEX2</accession>
<dbReference type="RefSeq" id="WP_305732236.1">
    <property type="nucleotide sequence ID" value="NZ_OW150024.1"/>
</dbReference>
<dbReference type="Proteomes" id="UP001295463">
    <property type="component" value="Chromosome"/>
</dbReference>
<dbReference type="Gene3D" id="2.60.40.10">
    <property type="entry name" value="Immunoglobulins"/>
    <property type="match status" value="4"/>
</dbReference>
<evidence type="ECO:0000259" key="2">
    <source>
        <dbReference type="Pfam" id="PF13313"/>
    </source>
</evidence>
<gene>
    <name evidence="3" type="ORF">GEAMG1_1581</name>
</gene>
<keyword evidence="4" id="KW-1185">Reference proteome</keyword>
<evidence type="ECO:0000313" key="3">
    <source>
        <dbReference type="EMBL" id="CAH2031411.1"/>
    </source>
</evidence>
<organism evidence="3 4">
    <name type="scientific">Trichlorobacter ammonificans</name>
    <dbReference type="NCBI Taxonomy" id="2916410"/>
    <lineage>
        <taxon>Bacteria</taxon>
        <taxon>Pseudomonadati</taxon>
        <taxon>Thermodesulfobacteriota</taxon>
        <taxon>Desulfuromonadia</taxon>
        <taxon>Geobacterales</taxon>
        <taxon>Geobacteraceae</taxon>
        <taxon>Trichlorobacter</taxon>
    </lineage>
</organism>
<dbReference type="EMBL" id="OW150024">
    <property type="protein sequence ID" value="CAH2031411.1"/>
    <property type="molecule type" value="Genomic_DNA"/>
</dbReference>
<keyword evidence="1" id="KW-0732">Signal</keyword>
<dbReference type="Pfam" id="PF13313">
    <property type="entry name" value="DUF4082"/>
    <property type="match status" value="1"/>
</dbReference>
<dbReference type="Pfam" id="PF17957">
    <property type="entry name" value="Big_7"/>
    <property type="match status" value="4"/>
</dbReference>
<sequence length="876" mass="91812">MKPNVLKQKLLTYLLTLSCLVLTAIPSHAGVIFEESFDAQADWNVNNIYKTECAGTCTTAPANWSNYRTVPGTSALTNPTGSIRKLPGSLPDRSGSGKAYIVYNQSVAGVNWPGDSTLVKVLPQDYPELYVRLWIKTQANWKTVANAQSKVFRTYHWDRSGNLFQFFSSGTVNPAYIWDWSTNGSNNASYMDAYRCDPQETNYYCTAGGVPSYQLNDYFYAWGSGGATTKYADGQWHRYDFHLKMNDIGKNNGVMEWWWDGVLMESRTDVQWKGASGSSASIGWNTVSIGGNSNNTFSGSTPADQWYAIDDLVVSTTPIPADYAIGGGSSSTADTTAPTVSLAAPANNASVSGSVSLTANAADNVGVSKVEFYLDGALLATDNSAPYQFSWDSSSAAAGSHTVMAKAFDAAGNVGQSATVTVNVVRDTTPPTVSLTSPANNATVSGSVSLTASATDNVGVSRVEFYSNGTLLSASNQAPYNYTWSPAAGSYSLSAKAFDAAGNVGQSSTVSVTVASAPAADTTAPTVAITSPANNAVVNGTVQNTVAVADNVGVTKVEYYVNGGLDYSSTTAPFSYSVATTVAHNGTYTMYAKAYDAAGNVKQSSTITFTIKNGTTTADTTVPTVALTAPAANATLSGRVNVTASASDNVGVSKVEFYLNGALKSTATAAPYSFAWDTTTVADGSHTLLVKASDAAGNTAQSSVSVTVKNAVQAASSLWSAGDLPSIIDVGPDSPVELGVKFRSDVAGYITGIRFYKAAANTGTHVANLWSSSGRRLATATFSNETASGWQQVTFATPVAISANTVYVASYHTRTGHYSGSLNFFTGKAQISAPLRALADGESGSNGVYAYGSAGSFPRNSWKGSNYWVDVVFKAK</sequence>
<reference evidence="3 4" key="1">
    <citation type="submission" date="2022-03" db="EMBL/GenBank/DDBJ databases">
        <authorList>
            <person name="Koch H."/>
        </authorList>
    </citation>
    <scope>NUCLEOTIDE SEQUENCE [LARGE SCALE GENOMIC DNA]</scope>
    <source>
        <strain evidence="3 4">G1</strain>
    </source>
</reference>
<feature type="chain" id="PRO_5046335372" description="DUF4082 domain-containing protein" evidence="1">
    <location>
        <begin position="30"/>
        <end position="876"/>
    </location>
</feature>
<evidence type="ECO:0000256" key="1">
    <source>
        <dbReference type="SAM" id="SignalP"/>
    </source>
</evidence>
<proteinExistence type="predicted"/>
<protein>
    <recommendedName>
        <fullName evidence="2">DUF4082 domain-containing protein</fullName>
    </recommendedName>
</protein>
<dbReference type="Gene3D" id="2.60.120.200">
    <property type="match status" value="1"/>
</dbReference>
<dbReference type="InterPro" id="IPR013783">
    <property type="entry name" value="Ig-like_fold"/>
</dbReference>
<name>A0ABN8HEX2_9BACT</name>
<dbReference type="InterPro" id="IPR025141">
    <property type="entry name" value="DUF4082"/>
</dbReference>
<feature type="domain" description="DUF4082" evidence="2">
    <location>
        <begin position="725"/>
        <end position="869"/>
    </location>
</feature>